<organism evidence="3 4">
    <name type="scientific">Candidatus Zambryskibacteria bacterium RIFCSPLOWO2_01_FULL_45_21</name>
    <dbReference type="NCBI Taxonomy" id="1802761"/>
    <lineage>
        <taxon>Bacteria</taxon>
        <taxon>Candidatus Zambryskiibacteriota</taxon>
    </lineage>
</organism>
<dbReference type="GO" id="GO:0009103">
    <property type="term" value="P:lipopolysaccharide biosynthetic process"/>
    <property type="evidence" value="ECO:0007669"/>
    <property type="project" value="TreeGrafter"/>
</dbReference>
<gene>
    <name evidence="3" type="ORF">A3B14_02815</name>
</gene>
<dbReference type="SUPFAM" id="SSF53756">
    <property type="entry name" value="UDP-Glycosyltransferase/glycogen phosphorylase"/>
    <property type="match status" value="1"/>
</dbReference>
<dbReference type="EMBL" id="MHWE01000018">
    <property type="protein sequence ID" value="OHB03436.1"/>
    <property type="molecule type" value="Genomic_DNA"/>
</dbReference>
<dbReference type="PANTHER" id="PTHR46401">
    <property type="entry name" value="GLYCOSYLTRANSFERASE WBBK-RELATED"/>
    <property type="match status" value="1"/>
</dbReference>
<accession>A0A1G2U1N2</accession>
<dbReference type="Proteomes" id="UP000176800">
    <property type="component" value="Unassembled WGS sequence"/>
</dbReference>
<evidence type="ECO:0000313" key="3">
    <source>
        <dbReference type="EMBL" id="OHB03436.1"/>
    </source>
</evidence>
<proteinExistence type="predicted"/>
<dbReference type="InterPro" id="IPR001296">
    <property type="entry name" value="Glyco_trans_1"/>
</dbReference>
<dbReference type="Gene3D" id="3.40.50.2000">
    <property type="entry name" value="Glycogen Phosphorylase B"/>
    <property type="match status" value="1"/>
</dbReference>
<feature type="domain" description="Glycosyl transferase family 1" evidence="2">
    <location>
        <begin position="167"/>
        <end position="320"/>
    </location>
</feature>
<comment type="caution">
    <text evidence="3">The sequence shown here is derived from an EMBL/GenBank/DDBJ whole genome shotgun (WGS) entry which is preliminary data.</text>
</comment>
<evidence type="ECO:0000313" key="4">
    <source>
        <dbReference type="Proteomes" id="UP000176800"/>
    </source>
</evidence>
<evidence type="ECO:0000256" key="1">
    <source>
        <dbReference type="ARBA" id="ARBA00022679"/>
    </source>
</evidence>
<dbReference type="AlphaFoldDB" id="A0A1G2U1N2"/>
<reference evidence="3 4" key="1">
    <citation type="journal article" date="2016" name="Nat. Commun.">
        <title>Thousands of microbial genomes shed light on interconnected biogeochemical processes in an aquifer system.</title>
        <authorList>
            <person name="Anantharaman K."/>
            <person name="Brown C.T."/>
            <person name="Hug L.A."/>
            <person name="Sharon I."/>
            <person name="Castelle C.J."/>
            <person name="Probst A.J."/>
            <person name="Thomas B.C."/>
            <person name="Singh A."/>
            <person name="Wilkins M.J."/>
            <person name="Karaoz U."/>
            <person name="Brodie E.L."/>
            <person name="Williams K.H."/>
            <person name="Hubbard S.S."/>
            <person name="Banfield J.F."/>
        </authorList>
    </citation>
    <scope>NUCLEOTIDE SEQUENCE [LARGE SCALE GENOMIC DNA]</scope>
</reference>
<name>A0A1G2U1N2_9BACT</name>
<protein>
    <recommendedName>
        <fullName evidence="2">Glycosyl transferase family 1 domain-containing protein</fullName>
    </recommendedName>
</protein>
<dbReference type="CDD" id="cd03801">
    <property type="entry name" value="GT4_PimA-like"/>
    <property type="match status" value="1"/>
</dbReference>
<dbReference type="Pfam" id="PF00534">
    <property type="entry name" value="Glycos_transf_1"/>
    <property type="match status" value="1"/>
</dbReference>
<dbReference type="GO" id="GO:0016757">
    <property type="term" value="F:glycosyltransferase activity"/>
    <property type="evidence" value="ECO:0007669"/>
    <property type="project" value="InterPro"/>
</dbReference>
<dbReference type="PANTHER" id="PTHR46401:SF2">
    <property type="entry name" value="GLYCOSYLTRANSFERASE WBBK-RELATED"/>
    <property type="match status" value="1"/>
</dbReference>
<keyword evidence="1" id="KW-0808">Transferase</keyword>
<evidence type="ECO:0000259" key="2">
    <source>
        <dbReference type="Pfam" id="PF00534"/>
    </source>
</evidence>
<sequence length="350" mass="39601">MKLLIITQKVDTDDPILGFFHHWIEEFAKRTDFVTVICLEKGKYKLPINVKLLSLGKEVNKSQLNYLLRFYRYIWQERNNYETIFVHMNQEYVLLGGLFWRLWSKKILLWRNHAKGGFLADVAVFLSNTVFCTSGNSYTAKFQKTKIMPVGIDTKLFFPNPLVKCRPRSILALGRISSVKRLDLLINALFELQKSGEQFTATIVGSPISGADSLYEKKMHRLADPLVRAGVLVFREGVPHTATPAIYQSHEIYVNLTPAGSFDKTIVEAAACGTIVLSANKDVMSSFHPNNRDILFFESTEPPTFSHKIRGILNMVESKKEKIRAGLVSAAGSHSLDKLINLIVATIKYS</sequence>